<evidence type="ECO:0000256" key="1">
    <source>
        <dbReference type="SAM" id="Phobius"/>
    </source>
</evidence>
<dbReference type="OrthoDB" id="10372927at2759"/>
<reference evidence="3" key="2">
    <citation type="submission" date="2015-01" db="EMBL/GenBank/DDBJ databases">
        <title>Evolutionary Origins and Diversification of the Mycorrhizal Mutualists.</title>
        <authorList>
            <consortium name="DOE Joint Genome Institute"/>
            <consortium name="Mycorrhizal Genomics Consortium"/>
            <person name="Kohler A."/>
            <person name="Kuo A."/>
            <person name="Nagy L.G."/>
            <person name="Floudas D."/>
            <person name="Copeland A."/>
            <person name="Barry K.W."/>
            <person name="Cichocki N."/>
            <person name="Veneault-Fourrey C."/>
            <person name="LaButti K."/>
            <person name="Lindquist E.A."/>
            <person name="Lipzen A."/>
            <person name="Lundell T."/>
            <person name="Morin E."/>
            <person name="Murat C."/>
            <person name="Riley R."/>
            <person name="Ohm R."/>
            <person name="Sun H."/>
            <person name="Tunlid A."/>
            <person name="Henrissat B."/>
            <person name="Grigoriev I.V."/>
            <person name="Hibbett D.S."/>
            <person name="Martin F."/>
        </authorList>
    </citation>
    <scope>NUCLEOTIDE SEQUENCE [LARGE SCALE GENOMIC DNA]</scope>
    <source>
        <strain evidence="3">Marx 270</strain>
    </source>
</reference>
<keyword evidence="1" id="KW-0812">Transmembrane</keyword>
<evidence type="ECO:0000313" key="3">
    <source>
        <dbReference type="Proteomes" id="UP000054217"/>
    </source>
</evidence>
<keyword evidence="1" id="KW-0472">Membrane</keyword>
<organism evidence="2 3">
    <name type="scientific">Pisolithus tinctorius Marx 270</name>
    <dbReference type="NCBI Taxonomy" id="870435"/>
    <lineage>
        <taxon>Eukaryota</taxon>
        <taxon>Fungi</taxon>
        <taxon>Dikarya</taxon>
        <taxon>Basidiomycota</taxon>
        <taxon>Agaricomycotina</taxon>
        <taxon>Agaricomycetes</taxon>
        <taxon>Agaricomycetidae</taxon>
        <taxon>Boletales</taxon>
        <taxon>Sclerodermatineae</taxon>
        <taxon>Pisolithaceae</taxon>
        <taxon>Pisolithus</taxon>
    </lineage>
</organism>
<gene>
    <name evidence="2" type="ORF">M404DRAFT_35474</name>
</gene>
<keyword evidence="1" id="KW-1133">Transmembrane helix</keyword>
<sequence>MYNSQKAPVSKPWTIIPILRGLTGIIIVLALIVLGGRLPIARTSIELGAWTMDHLFVPRWPNVFTIDLSCLFHVKPASAVPYSGEGDIDMLRDIAQQISEVKQIIGDVQARHSATGTASTSGSDGVITGSRRRLEHWKEDYAGESVIYL</sequence>
<keyword evidence="3" id="KW-1185">Reference proteome</keyword>
<accession>A0A0C3NE19</accession>
<dbReference type="HOGENOM" id="CLU_1750434_0_0_1"/>
<dbReference type="AlphaFoldDB" id="A0A0C3NE19"/>
<dbReference type="EMBL" id="KN832118">
    <property type="protein sequence ID" value="KIN94035.1"/>
    <property type="molecule type" value="Genomic_DNA"/>
</dbReference>
<evidence type="ECO:0000313" key="2">
    <source>
        <dbReference type="EMBL" id="KIN94035.1"/>
    </source>
</evidence>
<name>A0A0C3NE19_PISTI</name>
<dbReference type="Proteomes" id="UP000054217">
    <property type="component" value="Unassembled WGS sequence"/>
</dbReference>
<reference evidence="2 3" key="1">
    <citation type="submission" date="2014-04" db="EMBL/GenBank/DDBJ databases">
        <authorList>
            <consortium name="DOE Joint Genome Institute"/>
            <person name="Kuo A."/>
            <person name="Kohler A."/>
            <person name="Costa M.D."/>
            <person name="Nagy L.G."/>
            <person name="Floudas D."/>
            <person name="Copeland A."/>
            <person name="Barry K.W."/>
            <person name="Cichocki N."/>
            <person name="Veneault-Fourrey C."/>
            <person name="LaButti K."/>
            <person name="Lindquist E.A."/>
            <person name="Lipzen A."/>
            <person name="Lundell T."/>
            <person name="Morin E."/>
            <person name="Murat C."/>
            <person name="Sun H."/>
            <person name="Tunlid A."/>
            <person name="Henrissat B."/>
            <person name="Grigoriev I.V."/>
            <person name="Hibbett D.S."/>
            <person name="Martin F."/>
            <person name="Nordberg H.P."/>
            <person name="Cantor M.N."/>
            <person name="Hua S.X."/>
        </authorList>
    </citation>
    <scope>NUCLEOTIDE SEQUENCE [LARGE SCALE GENOMIC DNA]</scope>
    <source>
        <strain evidence="2 3">Marx 270</strain>
    </source>
</reference>
<proteinExistence type="predicted"/>
<feature type="transmembrane region" description="Helical" evidence="1">
    <location>
        <begin position="12"/>
        <end position="34"/>
    </location>
</feature>
<protein>
    <submittedName>
        <fullName evidence="2">Uncharacterized protein</fullName>
    </submittedName>
</protein>
<dbReference type="InParanoid" id="A0A0C3NE19"/>